<dbReference type="Proteomes" id="UP000296216">
    <property type="component" value="Chromosome"/>
</dbReference>
<organism evidence="1 2">
    <name type="scientific">Halobacterium salinarum (strain ATCC 33171 / DSM 3754 / JCM 8978 / NBRC 102687 / NCIMB 764 / 91-R6)</name>
    <dbReference type="NCBI Taxonomy" id="2597657"/>
    <lineage>
        <taxon>Archaea</taxon>
        <taxon>Methanobacteriati</taxon>
        <taxon>Methanobacteriota</taxon>
        <taxon>Stenosarchaea group</taxon>
        <taxon>Halobacteria</taxon>
        <taxon>Halobacteriales</taxon>
        <taxon>Halobacteriaceae</taxon>
        <taxon>Halobacterium</taxon>
    </lineage>
</organism>
<evidence type="ECO:0000313" key="2">
    <source>
        <dbReference type="Proteomes" id="UP000296216"/>
    </source>
</evidence>
<accession>A0A4D6GV85</accession>
<dbReference type="EMBL" id="CP038631">
    <property type="protein sequence ID" value="QCC45800.1"/>
    <property type="molecule type" value="Genomic_DNA"/>
</dbReference>
<gene>
    <name evidence="1" type="ORF">HBSAL_10790</name>
</gene>
<name>A0A4D6GV85_HALS9</name>
<protein>
    <submittedName>
        <fullName evidence="1">Uncharacterized protein</fullName>
    </submittedName>
</protein>
<dbReference type="GeneID" id="39855990"/>
<sequence>MEVAAISNNDDRTHYYPERRYQPMNRGAIAHFADASGEIDDSGFPKPHYEDGEKLLSSLEVRNPTVLTFDAYTDGESIRWNRGRAAKEHVEDAKSTEIHRDGRIDVGTDGTRVRAEVTDVLHVQDEFIVTQNTECDFAHSLVEDATGGEVVDTRLDLRGFVNDYPEVKYSLGGFYDRDAAADKEVSIGHLNKDEHARENIDSAKINRLGIENFSYNGRSLDFLITESGYVDIYDSNVDTTEFVQFLHDIVMPHVSN</sequence>
<evidence type="ECO:0000313" key="1">
    <source>
        <dbReference type="EMBL" id="QCC45800.1"/>
    </source>
</evidence>
<proteinExistence type="predicted"/>
<dbReference type="AlphaFoldDB" id="A0A4D6GV85"/>
<reference evidence="1 2" key="1">
    <citation type="journal article" date="2019" name="Microbiol. Resour. Announc.">
        <title>The Genome Sequence of the Halobacterium salinarum Type Strain Is Closely Related to That of Laboratory Strains NRC-1 and R1.</title>
        <authorList>
            <person name="Pfeiffer F."/>
            <person name="Marchfelder A."/>
            <person name="Habermann B."/>
            <person name="Dyall-Smith M.L."/>
        </authorList>
    </citation>
    <scope>NUCLEOTIDE SEQUENCE [LARGE SCALE GENOMIC DNA]</scope>
    <source>
        <strain evidence="2">ATCC 33171 / DSM 3754 / JCM 8978 / NBRC 102687 / NCIMB 764 / 91-R6</strain>
    </source>
</reference>
<dbReference type="RefSeq" id="WP_136361559.1">
    <property type="nucleotide sequence ID" value="NZ_VRYN01000001.1"/>
</dbReference>